<evidence type="ECO:0000256" key="4">
    <source>
        <dbReference type="ARBA" id="ARBA00023014"/>
    </source>
</evidence>
<keyword evidence="2" id="KW-0479">Metal-binding</keyword>
<evidence type="ECO:0000313" key="7">
    <source>
        <dbReference type="Proteomes" id="UP000027318"/>
    </source>
</evidence>
<evidence type="ECO:0000256" key="2">
    <source>
        <dbReference type="ARBA" id="ARBA00022723"/>
    </source>
</evidence>
<evidence type="ECO:0000259" key="5">
    <source>
        <dbReference type="PROSITE" id="PS51379"/>
    </source>
</evidence>
<dbReference type="EMBL" id="JMSZ01000036">
    <property type="protein sequence ID" value="KDE38814.1"/>
    <property type="molecule type" value="Genomic_DNA"/>
</dbReference>
<evidence type="ECO:0000313" key="6">
    <source>
        <dbReference type="EMBL" id="KDE38814.1"/>
    </source>
</evidence>
<protein>
    <submittedName>
        <fullName evidence="6">Iron-sulfur cluster-binding protein</fullName>
    </submittedName>
</protein>
<feature type="domain" description="4Fe-4S ferredoxin-type" evidence="5">
    <location>
        <begin position="240"/>
        <end position="269"/>
    </location>
</feature>
<organism evidence="6 7">
    <name type="scientific">Nitrincola lacisaponensis</name>
    <dbReference type="NCBI Taxonomy" id="267850"/>
    <lineage>
        <taxon>Bacteria</taxon>
        <taxon>Pseudomonadati</taxon>
        <taxon>Pseudomonadota</taxon>
        <taxon>Gammaproteobacteria</taxon>
        <taxon>Oceanospirillales</taxon>
        <taxon>Oceanospirillaceae</taxon>
        <taxon>Nitrincola</taxon>
    </lineage>
</organism>
<dbReference type="GO" id="GO:0051539">
    <property type="term" value="F:4 iron, 4 sulfur cluster binding"/>
    <property type="evidence" value="ECO:0007669"/>
    <property type="project" value="UniProtKB-KW"/>
</dbReference>
<gene>
    <name evidence="6" type="ORF">ADINL_2715</name>
</gene>
<dbReference type="InterPro" id="IPR050157">
    <property type="entry name" value="PSI_iron-sulfur_center"/>
</dbReference>
<dbReference type="STRING" id="267850.ADINL_2715"/>
<dbReference type="Pfam" id="PF12838">
    <property type="entry name" value="Fer4_7"/>
    <property type="match status" value="1"/>
</dbReference>
<dbReference type="SUPFAM" id="SSF54862">
    <property type="entry name" value="4Fe-4S ferredoxins"/>
    <property type="match status" value="2"/>
</dbReference>
<dbReference type="InterPro" id="IPR017896">
    <property type="entry name" value="4Fe4S_Fe-S-bd"/>
</dbReference>
<keyword evidence="1" id="KW-0004">4Fe-4S</keyword>
<sequence>MPDQHLHQTLPLAFSSASAAASLGWAAERCISSAPNHLQCERCVDSCPAQALFFVEENQHSAKGQRLVVSDACHGCGACLPSCPTEALLSLELQRLEDKPLAVACHRVETGRLTTESLHCLRAIGVDQLLSWMAQTPDVSITLCVAQDCTDCQAAPAQPSKPDVWWEQMQALGVLQEVTPCRAYQAAEGAIMSRRRFMGVRGPQSPVYAGDDTGVRARRLQRYTAALPATPLAAGGMPFPSIQLDQSCCDTSGVCSKICPTDALALTDEGVLNFSPLECIGCGFCISYCPEQALSLGQDESSETRVLRKTAEVTCFECSRQFRTSQVNTGEPAVCPACQRDKGLFKGSFSQLFG</sequence>
<dbReference type="Pfam" id="PF00037">
    <property type="entry name" value="Fer4"/>
    <property type="match status" value="1"/>
</dbReference>
<dbReference type="Gene3D" id="3.30.70.20">
    <property type="match status" value="2"/>
</dbReference>
<dbReference type="GO" id="GO:0046872">
    <property type="term" value="F:metal ion binding"/>
    <property type="evidence" value="ECO:0007669"/>
    <property type="project" value="UniProtKB-KW"/>
</dbReference>
<feature type="domain" description="4Fe-4S ferredoxin-type" evidence="5">
    <location>
        <begin position="64"/>
        <end position="94"/>
    </location>
</feature>
<dbReference type="PANTHER" id="PTHR24960:SF79">
    <property type="entry name" value="PHOTOSYSTEM I IRON-SULFUR CENTER"/>
    <property type="match status" value="1"/>
</dbReference>
<keyword evidence="7" id="KW-1185">Reference proteome</keyword>
<dbReference type="AlphaFoldDB" id="A0A063XZA7"/>
<comment type="caution">
    <text evidence="6">The sequence shown here is derived from an EMBL/GenBank/DDBJ whole genome shotgun (WGS) entry which is preliminary data.</text>
</comment>
<feature type="domain" description="4Fe-4S ferredoxin-type" evidence="5">
    <location>
        <begin position="270"/>
        <end position="299"/>
    </location>
</feature>
<reference evidence="6 7" key="1">
    <citation type="journal article" date="2005" name="Int. J. Syst. Evol. Microbiol.">
        <title>Nitrincola lacisaponensis gen. nov., sp. nov., a novel alkaliphilic bacterium isolated from an alkaline, saline lake.</title>
        <authorList>
            <person name="Dimitriu P.A."/>
            <person name="Shukla S.K."/>
            <person name="Conradt J."/>
            <person name="Marquez M.C."/>
            <person name="Ventosa A."/>
            <person name="Maglia A."/>
            <person name="Peyton B.M."/>
            <person name="Pinkart H.C."/>
            <person name="Mormile M.R."/>
        </authorList>
    </citation>
    <scope>NUCLEOTIDE SEQUENCE [LARGE SCALE GENOMIC DNA]</scope>
    <source>
        <strain evidence="6 7">4CA</strain>
    </source>
</reference>
<dbReference type="Proteomes" id="UP000027318">
    <property type="component" value="Unassembled WGS sequence"/>
</dbReference>
<dbReference type="PROSITE" id="PS51379">
    <property type="entry name" value="4FE4S_FER_2"/>
    <property type="match status" value="3"/>
</dbReference>
<name>A0A063XZA7_9GAMM</name>
<dbReference type="RefSeq" id="WP_036549174.1">
    <property type="nucleotide sequence ID" value="NZ_JMSZ01000036.1"/>
</dbReference>
<dbReference type="InterPro" id="IPR017900">
    <property type="entry name" value="4Fe4S_Fe_S_CS"/>
</dbReference>
<evidence type="ECO:0000256" key="1">
    <source>
        <dbReference type="ARBA" id="ARBA00022485"/>
    </source>
</evidence>
<evidence type="ECO:0000256" key="3">
    <source>
        <dbReference type="ARBA" id="ARBA00023004"/>
    </source>
</evidence>
<accession>A0A063XZA7</accession>
<keyword evidence="3" id="KW-0408">Iron</keyword>
<dbReference type="OrthoDB" id="6117400at2"/>
<dbReference type="PROSITE" id="PS00198">
    <property type="entry name" value="4FE4S_FER_1"/>
    <property type="match status" value="2"/>
</dbReference>
<proteinExistence type="predicted"/>
<dbReference type="PANTHER" id="PTHR24960">
    <property type="entry name" value="PHOTOSYSTEM I IRON-SULFUR CENTER-RELATED"/>
    <property type="match status" value="1"/>
</dbReference>
<keyword evidence="4" id="KW-0411">Iron-sulfur</keyword>